<dbReference type="Proteomes" id="UP000002007">
    <property type="component" value="Chromosome"/>
</dbReference>
<comment type="similarity">
    <text evidence="5">Belongs to the class-II pyridoxal-phosphate-dependent aminotransferase family. MalY/PatB cystathionine beta-lyase subfamily.</text>
</comment>
<dbReference type="SUPFAM" id="SSF53383">
    <property type="entry name" value="PLP-dependent transferases"/>
    <property type="match status" value="1"/>
</dbReference>
<evidence type="ECO:0000256" key="4">
    <source>
        <dbReference type="ARBA" id="ARBA00023239"/>
    </source>
</evidence>
<dbReference type="InterPro" id="IPR051798">
    <property type="entry name" value="Class-II_PLP-Dep_Aminotrans"/>
</dbReference>
<comment type="cofactor">
    <cofactor evidence="1">
        <name>pyridoxal 5'-phosphate</name>
        <dbReference type="ChEBI" id="CHEBI:597326"/>
    </cofactor>
</comment>
<dbReference type="RefSeq" id="WP_012246222.1">
    <property type="nucleotide sequence ID" value="NC_010168.1"/>
</dbReference>
<dbReference type="EC" id="4.4.1.13" evidence="2"/>
<dbReference type="GO" id="GO:0030170">
    <property type="term" value="F:pyridoxal phosphate binding"/>
    <property type="evidence" value="ECO:0007669"/>
    <property type="project" value="InterPro"/>
</dbReference>
<name>A9WTQ1_RENSM</name>
<evidence type="ECO:0000259" key="6">
    <source>
        <dbReference type="Pfam" id="PF00155"/>
    </source>
</evidence>
<dbReference type="InterPro" id="IPR004839">
    <property type="entry name" value="Aminotransferase_I/II_large"/>
</dbReference>
<organism evidence="7 8">
    <name type="scientific">Renibacterium salmoninarum (strain ATCC 33209 / DSM 20767 / JCM 11484 / NBRC 15589 / NCIMB 2235)</name>
    <dbReference type="NCBI Taxonomy" id="288705"/>
    <lineage>
        <taxon>Bacteria</taxon>
        <taxon>Bacillati</taxon>
        <taxon>Actinomycetota</taxon>
        <taxon>Actinomycetes</taxon>
        <taxon>Micrococcales</taxon>
        <taxon>Micrococcaceae</taxon>
        <taxon>Renibacterium</taxon>
    </lineage>
</organism>
<dbReference type="InterPro" id="IPR015424">
    <property type="entry name" value="PyrdxlP-dep_Trfase"/>
</dbReference>
<dbReference type="AlphaFoldDB" id="A9WTQ1"/>
<dbReference type="Gene3D" id="3.90.1150.10">
    <property type="entry name" value="Aspartate Aminotransferase, domain 1"/>
    <property type="match status" value="1"/>
</dbReference>
<protein>
    <recommendedName>
        <fullName evidence="2">cysteine-S-conjugate beta-lyase</fullName>
        <ecNumber evidence="2">4.4.1.13</ecNumber>
    </recommendedName>
</protein>
<dbReference type="KEGG" id="rsa:RSal33209_2848"/>
<sequence>MAEALAEFSRVRYGWKFEPEAMRILPEVLTGVEAAIDAFNPSGSSVILPVPAYMPFFGLIESMGRQRIEVPFVNDGGRWMLDLAAVEEALKAGAGTLLLTNPHNPLGKMFGHAELSAISELVARYSARVVADEIHAPLIYDGVHVPYASVDEAASGHTATLVSTSKAWNLPGLCAAQVILASAKDRAVWDSWTQEDTHGISPLGARAATAAYRDGGPWLDALLTQLRANREFLFQSLSAIPGLKTIAPEATYLAWLDFSAVDLGEHYRLGEGPASYFLREAKVAFVPGNSCGEASADCLRLNFGTTQPILAQAVEAVLAASPR</sequence>
<dbReference type="GO" id="GO:0047804">
    <property type="term" value="F:cysteine-S-conjugate beta-lyase activity"/>
    <property type="evidence" value="ECO:0007669"/>
    <property type="project" value="UniProtKB-EC"/>
</dbReference>
<evidence type="ECO:0000256" key="3">
    <source>
        <dbReference type="ARBA" id="ARBA00022898"/>
    </source>
</evidence>
<dbReference type="HOGENOM" id="CLU_017584_15_2_11"/>
<evidence type="ECO:0000313" key="7">
    <source>
        <dbReference type="EMBL" id="ABY24572.1"/>
    </source>
</evidence>
<proteinExistence type="inferred from homology"/>
<dbReference type="Gene3D" id="3.40.640.10">
    <property type="entry name" value="Type I PLP-dependent aspartate aminotransferase-like (Major domain)"/>
    <property type="match status" value="1"/>
</dbReference>
<keyword evidence="8" id="KW-1185">Reference proteome</keyword>
<reference evidence="8" key="1">
    <citation type="journal article" date="2008" name="J. Bacteriol.">
        <title>Genome sequence of the fish pathogen Renibacterium salmoninarum suggests reductive evolution away from an environmental Arthrobacter ancestor.</title>
        <authorList>
            <person name="Wiens G.D."/>
            <person name="Rockey D.D."/>
            <person name="Wu Z."/>
            <person name="Chang J."/>
            <person name="Levy R."/>
            <person name="Crane S."/>
            <person name="Chen D.S."/>
            <person name="Capri G.R."/>
            <person name="Burnett J.R."/>
            <person name="Sudheesh P.S."/>
            <person name="Schipma M.J."/>
            <person name="Burd H."/>
            <person name="Bhattacharyya A."/>
            <person name="Rhodes L.D."/>
            <person name="Kaul R."/>
            <person name="Strom M.S."/>
        </authorList>
    </citation>
    <scope>NUCLEOTIDE SEQUENCE [LARGE SCALE GENOMIC DNA]</scope>
    <source>
        <strain evidence="8">ATCC 33209 / DSM 20767 / JCM 11484 / NBRC 15589 / NCIMB 2235</strain>
    </source>
</reference>
<dbReference type="PANTHER" id="PTHR43525:SF2">
    <property type="entry name" value="CYSTATHIONINE BETA-LYASE-RELATED"/>
    <property type="match status" value="1"/>
</dbReference>
<evidence type="ECO:0000256" key="2">
    <source>
        <dbReference type="ARBA" id="ARBA00012224"/>
    </source>
</evidence>
<dbReference type="eggNOG" id="COG1168">
    <property type="taxonomic scope" value="Bacteria"/>
</dbReference>
<keyword evidence="4 7" id="KW-0456">Lyase</keyword>
<evidence type="ECO:0000256" key="5">
    <source>
        <dbReference type="ARBA" id="ARBA00037974"/>
    </source>
</evidence>
<evidence type="ECO:0000313" key="8">
    <source>
        <dbReference type="Proteomes" id="UP000002007"/>
    </source>
</evidence>
<keyword evidence="3" id="KW-0663">Pyridoxal phosphate</keyword>
<dbReference type="CDD" id="cd00609">
    <property type="entry name" value="AAT_like"/>
    <property type="match status" value="1"/>
</dbReference>
<dbReference type="InterPro" id="IPR015421">
    <property type="entry name" value="PyrdxlP-dep_Trfase_major"/>
</dbReference>
<dbReference type="InterPro" id="IPR015422">
    <property type="entry name" value="PyrdxlP-dep_Trfase_small"/>
</dbReference>
<dbReference type="EMBL" id="CP000910">
    <property type="protein sequence ID" value="ABY24572.1"/>
    <property type="molecule type" value="Genomic_DNA"/>
</dbReference>
<feature type="domain" description="Aminotransferase class I/classII large" evidence="6">
    <location>
        <begin position="3"/>
        <end position="316"/>
    </location>
</feature>
<dbReference type="STRING" id="288705.RSal33209_2848"/>
<gene>
    <name evidence="7" type="ordered locus">RSal33209_2848</name>
</gene>
<dbReference type="Pfam" id="PF00155">
    <property type="entry name" value="Aminotran_1_2"/>
    <property type="match status" value="1"/>
</dbReference>
<accession>A9WTQ1</accession>
<dbReference type="PANTHER" id="PTHR43525">
    <property type="entry name" value="PROTEIN MALY"/>
    <property type="match status" value="1"/>
</dbReference>
<evidence type="ECO:0000256" key="1">
    <source>
        <dbReference type="ARBA" id="ARBA00001933"/>
    </source>
</evidence>